<dbReference type="GO" id="GO:0005525">
    <property type="term" value="F:GTP binding"/>
    <property type="evidence" value="ECO:0007669"/>
    <property type="project" value="UniProtKB-KW"/>
</dbReference>
<dbReference type="GO" id="GO:0005737">
    <property type="term" value="C:cytoplasm"/>
    <property type="evidence" value="ECO:0000318"/>
    <property type="project" value="GO_Central"/>
</dbReference>
<evidence type="ECO:0000313" key="12">
    <source>
        <dbReference type="Proteomes" id="UP000005239"/>
    </source>
</evidence>
<evidence type="ECO:0000256" key="4">
    <source>
        <dbReference type="ARBA" id="ARBA00022842"/>
    </source>
</evidence>
<organism evidence="11 12">
    <name type="scientific">Pristionchus pacificus</name>
    <name type="common">Parasitic nematode worm</name>
    <dbReference type="NCBI Taxonomy" id="54126"/>
    <lineage>
        <taxon>Eukaryota</taxon>
        <taxon>Metazoa</taxon>
        <taxon>Ecdysozoa</taxon>
        <taxon>Nematoda</taxon>
        <taxon>Chromadorea</taxon>
        <taxon>Rhabditida</taxon>
        <taxon>Rhabditina</taxon>
        <taxon>Diplogasteromorpha</taxon>
        <taxon>Diplogasteroidea</taxon>
        <taxon>Neodiplogasteridae</taxon>
        <taxon>Pristionchus</taxon>
    </lineage>
</organism>
<accession>A0A8R1YRZ0</accession>
<dbReference type="Pfam" id="PF00503">
    <property type="entry name" value="G-alpha"/>
    <property type="match status" value="1"/>
</dbReference>
<dbReference type="PANTHER" id="PTHR10218">
    <property type="entry name" value="GTP-BINDING PROTEIN ALPHA SUBUNIT"/>
    <property type="match status" value="1"/>
</dbReference>
<feature type="binding site" evidence="9">
    <location>
        <begin position="201"/>
        <end position="207"/>
    </location>
    <ligand>
        <name>GTP</name>
        <dbReference type="ChEBI" id="CHEBI:37565"/>
    </ligand>
</feature>
<dbReference type="FunFam" id="3.40.50.300:FF:003800">
    <property type="entry name" value="Guanine nucleotide-binding protein G(k) subunit alpha"/>
    <property type="match status" value="1"/>
</dbReference>
<gene>
    <name evidence="11" type="primary">WBGene00277254</name>
</gene>
<evidence type="ECO:0000256" key="9">
    <source>
        <dbReference type="PIRSR" id="PIRSR601019-1"/>
    </source>
</evidence>
<dbReference type="GO" id="GO:0046872">
    <property type="term" value="F:metal ion binding"/>
    <property type="evidence" value="ECO:0007669"/>
    <property type="project" value="UniProtKB-KW"/>
</dbReference>
<reference evidence="12" key="1">
    <citation type="journal article" date="2008" name="Nat. Genet.">
        <title>The Pristionchus pacificus genome provides a unique perspective on nematode lifestyle and parasitism.</title>
        <authorList>
            <person name="Dieterich C."/>
            <person name="Clifton S.W."/>
            <person name="Schuster L.N."/>
            <person name="Chinwalla A."/>
            <person name="Delehaunty K."/>
            <person name="Dinkelacker I."/>
            <person name="Fulton L."/>
            <person name="Fulton R."/>
            <person name="Godfrey J."/>
            <person name="Minx P."/>
            <person name="Mitreva M."/>
            <person name="Roeseler W."/>
            <person name="Tian H."/>
            <person name="Witte H."/>
            <person name="Yang S.P."/>
            <person name="Wilson R.K."/>
            <person name="Sommer R.J."/>
        </authorList>
    </citation>
    <scope>NUCLEOTIDE SEQUENCE [LARGE SCALE GENOMIC DNA]</scope>
    <source>
        <strain evidence="12">PS312</strain>
    </source>
</reference>
<keyword evidence="12" id="KW-1185">Reference proteome</keyword>
<dbReference type="PRINTS" id="PR00318">
    <property type="entry name" value="GPROTEINA"/>
</dbReference>
<evidence type="ECO:0000313" key="11">
    <source>
        <dbReference type="EnsemblMetazoa" id="PPA38885.1"/>
    </source>
</evidence>
<dbReference type="InterPro" id="IPR027417">
    <property type="entry name" value="P-loop_NTPase"/>
</dbReference>
<dbReference type="SUPFAM" id="SSF47895">
    <property type="entry name" value="Transducin (alpha subunit), insertion domain"/>
    <property type="match status" value="1"/>
</dbReference>
<dbReference type="OrthoDB" id="5817230at2759"/>
<evidence type="ECO:0000256" key="10">
    <source>
        <dbReference type="PIRSR" id="PIRSR601019-2"/>
    </source>
</evidence>
<evidence type="ECO:0000256" key="2">
    <source>
        <dbReference type="ARBA" id="ARBA00022723"/>
    </source>
</evidence>
<keyword evidence="3 9" id="KW-0547">Nucleotide-binding</keyword>
<keyword evidence="4 10" id="KW-0460">Magnesium</keyword>
<dbReference type="GO" id="GO:0043025">
    <property type="term" value="C:neuronal cell body"/>
    <property type="evidence" value="ECO:0007669"/>
    <property type="project" value="EnsemblMetazoa"/>
</dbReference>
<dbReference type="SMART" id="SM00275">
    <property type="entry name" value="G_alpha"/>
    <property type="match status" value="1"/>
</dbReference>
<feature type="binding site" evidence="9">
    <location>
        <position position="350"/>
    </location>
    <ligand>
        <name>GTP</name>
        <dbReference type="ChEBI" id="CHEBI:37565"/>
    </ligand>
</feature>
<name>A0A2A6BD18_PRIPA</name>
<feature type="binding site" evidence="10">
    <location>
        <position position="207"/>
    </location>
    <ligand>
        <name>Mg(2+)</name>
        <dbReference type="ChEBI" id="CHEBI:18420"/>
    </ligand>
</feature>
<accession>A0A2A6BD18</accession>
<sequence>VASTNECAGAHTRRSIGWILAVMGASAGALKRDVSSANSRKIDAALARNHAENQKKFKILLLGGSECGKTTIFKQMRILHLNGFSEEMLCMYRTTIHNNALEAVDQLIKACDVFKFKFEISTKEDIQRFYAYFKTVRPEDENVTIPLGIARCMERIWNSNQIQATYVRRFQFPLLDCAKYVLDDISRIGETNYAPTTQDVLNCRFRTVGITELEFEHKRLFFQMVDVGGQRNERRKWIHVFDNVDMLMYVCALSDFDMQDPEDPTMNRMMQNFEIFKTLVVSEIFKKASIVLFLNKHDIFVEKLKSVPLMRCFHNYSGDNTDEDACKFVQKTFAHYVHRKHRFYSFTTRATDTDLMDRVFSSAVSHIVNYNLRATGIN</sequence>
<feature type="binding site" evidence="9">
    <location>
        <begin position="66"/>
        <end position="71"/>
    </location>
    <ligand>
        <name>GTP</name>
        <dbReference type="ChEBI" id="CHEBI:37565"/>
    </ligand>
</feature>
<dbReference type="CDD" id="cd00066">
    <property type="entry name" value="G-alpha"/>
    <property type="match status" value="1"/>
</dbReference>
<proteinExistence type="predicted"/>
<evidence type="ECO:0000256" key="5">
    <source>
        <dbReference type="ARBA" id="ARBA00023134"/>
    </source>
</evidence>
<dbReference type="SUPFAM" id="SSF52540">
    <property type="entry name" value="P-loop containing nucleoside triphosphate hydrolases"/>
    <property type="match status" value="1"/>
</dbReference>
<dbReference type="InterPro" id="IPR011025">
    <property type="entry name" value="GproteinA_insert"/>
</dbReference>
<dbReference type="Gene3D" id="3.40.50.300">
    <property type="entry name" value="P-loop containing nucleotide triphosphate hydrolases"/>
    <property type="match status" value="1"/>
</dbReference>
<keyword evidence="1" id="KW-0519">Myristate</keyword>
<keyword evidence="8" id="KW-0449">Lipoprotein</keyword>
<protein>
    <submittedName>
        <fullName evidence="11">Gpa-6 protein</fullName>
    </submittedName>
</protein>
<feature type="binding site" evidence="10">
    <location>
        <position position="70"/>
    </location>
    <ligand>
        <name>Mg(2+)</name>
        <dbReference type="ChEBI" id="CHEBI:18420"/>
    </ligand>
</feature>
<feature type="binding site" evidence="9">
    <location>
        <begin position="226"/>
        <end position="230"/>
    </location>
    <ligand>
        <name>GTP</name>
        <dbReference type="ChEBI" id="CHEBI:37565"/>
    </ligand>
</feature>
<dbReference type="GO" id="GO:0007188">
    <property type="term" value="P:adenylate cyclase-modulating G protein-coupled receptor signaling pathway"/>
    <property type="evidence" value="ECO:0000318"/>
    <property type="project" value="GO_Central"/>
</dbReference>
<keyword evidence="6" id="KW-0564">Palmitate</keyword>
<feature type="binding site" evidence="9">
    <location>
        <begin position="295"/>
        <end position="298"/>
    </location>
    <ligand>
        <name>GTP</name>
        <dbReference type="ChEBI" id="CHEBI:37565"/>
    </ligand>
</feature>
<dbReference type="Proteomes" id="UP000005239">
    <property type="component" value="Unassembled WGS sequence"/>
</dbReference>
<keyword evidence="7" id="KW-0807">Transducer</keyword>
<dbReference type="GO" id="GO:0030424">
    <property type="term" value="C:axon"/>
    <property type="evidence" value="ECO:0007669"/>
    <property type="project" value="EnsemblMetazoa"/>
</dbReference>
<dbReference type="AlphaFoldDB" id="A0A2A6BD18"/>
<dbReference type="Gene3D" id="1.10.400.10">
    <property type="entry name" value="GI Alpha 1, domain 2-like"/>
    <property type="match status" value="1"/>
</dbReference>
<dbReference type="PROSITE" id="PS51882">
    <property type="entry name" value="G_ALPHA"/>
    <property type="match status" value="1"/>
</dbReference>
<dbReference type="GO" id="GO:0031683">
    <property type="term" value="F:G-protein beta/gamma-subunit complex binding"/>
    <property type="evidence" value="ECO:0000318"/>
    <property type="project" value="GO_Central"/>
</dbReference>
<dbReference type="EnsemblMetazoa" id="PPA38885.1">
    <property type="protein sequence ID" value="PPA38885.1"/>
    <property type="gene ID" value="WBGene00277254"/>
</dbReference>
<dbReference type="GO" id="GO:0001664">
    <property type="term" value="F:G protein-coupled receptor binding"/>
    <property type="evidence" value="ECO:0000318"/>
    <property type="project" value="GO_Central"/>
</dbReference>
<dbReference type="GO" id="GO:0003924">
    <property type="term" value="F:GTPase activity"/>
    <property type="evidence" value="ECO:0000318"/>
    <property type="project" value="GO_Central"/>
</dbReference>
<keyword evidence="2 10" id="KW-0479">Metal-binding</keyword>
<keyword evidence="5 9" id="KW-0342">GTP-binding</keyword>
<evidence type="ECO:0000256" key="8">
    <source>
        <dbReference type="ARBA" id="ARBA00023288"/>
    </source>
</evidence>
<evidence type="ECO:0000256" key="3">
    <source>
        <dbReference type="ARBA" id="ARBA00022741"/>
    </source>
</evidence>
<dbReference type="GO" id="GO:0005834">
    <property type="term" value="C:heterotrimeric G-protein complex"/>
    <property type="evidence" value="ECO:0000318"/>
    <property type="project" value="GO_Central"/>
</dbReference>
<reference evidence="11" key="2">
    <citation type="submission" date="2022-06" db="UniProtKB">
        <authorList>
            <consortium name="EnsemblMetazoa"/>
        </authorList>
    </citation>
    <scope>IDENTIFICATION</scope>
    <source>
        <strain evidence="11">PS312</strain>
    </source>
</reference>
<dbReference type="InterPro" id="IPR001019">
    <property type="entry name" value="Gprotein_alpha_su"/>
</dbReference>
<evidence type="ECO:0000256" key="7">
    <source>
        <dbReference type="ARBA" id="ARBA00023224"/>
    </source>
</evidence>
<evidence type="ECO:0000256" key="1">
    <source>
        <dbReference type="ARBA" id="ARBA00022707"/>
    </source>
</evidence>
<dbReference type="PANTHER" id="PTHR10218:SF247">
    <property type="entry name" value="GUANINE NUCLEOTIDE-BINDING PROTEIN ALPHA-6 SUBUNIT"/>
    <property type="match status" value="1"/>
</dbReference>
<evidence type="ECO:0000256" key="6">
    <source>
        <dbReference type="ARBA" id="ARBA00023139"/>
    </source>
</evidence>